<protein>
    <submittedName>
        <fullName evidence="4">MerR family transcriptional regulator</fullName>
    </submittedName>
</protein>
<evidence type="ECO:0000313" key="4">
    <source>
        <dbReference type="EMBL" id="NJP98932.1"/>
    </source>
</evidence>
<dbReference type="SMART" id="SM00422">
    <property type="entry name" value="HTH_MERR"/>
    <property type="match status" value="1"/>
</dbReference>
<dbReference type="Pfam" id="PF13411">
    <property type="entry name" value="MerR_1"/>
    <property type="match status" value="1"/>
</dbReference>
<dbReference type="Gene3D" id="1.10.1660.10">
    <property type="match status" value="1"/>
</dbReference>
<dbReference type="InterPro" id="IPR047057">
    <property type="entry name" value="MerR_fam"/>
</dbReference>
<evidence type="ECO:0000259" key="3">
    <source>
        <dbReference type="PROSITE" id="PS50937"/>
    </source>
</evidence>
<organism evidence="4 5">
    <name type="scientific">Nonomuraea composti</name>
    <dbReference type="NCBI Taxonomy" id="2720023"/>
    <lineage>
        <taxon>Bacteria</taxon>
        <taxon>Bacillati</taxon>
        <taxon>Actinomycetota</taxon>
        <taxon>Actinomycetes</taxon>
        <taxon>Streptosporangiales</taxon>
        <taxon>Streptosporangiaceae</taxon>
        <taxon>Nonomuraea</taxon>
    </lineage>
</organism>
<proteinExistence type="predicted"/>
<dbReference type="SUPFAM" id="SSF46955">
    <property type="entry name" value="Putative DNA-binding domain"/>
    <property type="match status" value="1"/>
</dbReference>
<evidence type="ECO:0000256" key="1">
    <source>
        <dbReference type="ARBA" id="ARBA00023125"/>
    </source>
</evidence>
<dbReference type="PANTHER" id="PTHR30204:SF97">
    <property type="entry name" value="MERR FAMILY REGULATORY PROTEIN"/>
    <property type="match status" value="1"/>
</dbReference>
<evidence type="ECO:0000313" key="5">
    <source>
        <dbReference type="Proteomes" id="UP000696294"/>
    </source>
</evidence>
<dbReference type="InterPro" id="IPR009061">
    <property type="entry name" value="DNA-bd_dom_put_sf"/>
</dbReference>
<keyword evidence="5" id="KW-1185">Reference proteome</keyword>
<feature type="domain" description="HTH merR-type" evidence="3">
    <location>
        <begin position="1"/>
        <end position="68"/>
    </location>
</feature>
<feature type="region of interest" description="Disordered" evidence="2">
    <location>
        <begin position="116"/>
        <end position="146"/>
    </location>
</feature>
<evidence type="ECO:0000256" key="2">
    <source>
        <dbReference type="SAM" id="MobiDB-lite"/>
    </source>
</evidence>
<dbReference type="PRINTS" id="PR00040">
    <property type="entry name" value="HTHMERR"/>
</dbReference>
<dbReference type="InterPro" id="IPR000551">
    <property type="entry name" value="MerR-type_HTH_dom"/>
</dbReference>
<name>A0ABX1BR34_9ACTN</name>
<keyword evidence="1" id="KW-0238">DNA-binding</keyword>
<dbReference type="PANTHER" id="PTHR30204">
    <property type="entry name" value="REDOX-CYCLING DRUG-SENSING TRANSCRIPTIONAL ACTIVATOR SOXR"/>
    <property type="match status" value="1"/>
</dbReference>
<gene>
    <name evidence="4" type="ORF">HCN51_57600</name>
</gene>
<dbReference type="PROSITE" id="PS50937">
    <property type="entry name" value="HTH_MERR_2"/>
    <property type="match status" value="1"/>
</dbReference>
<reference evidence="4 5" key="1">
    <citation type="submission" date="2020-03" db="EMBL/GenBank/DDBJ databases">
        <title>WGS of actinomycetes isolated from Thailand.</title>
        <authorList>
            <person name="Thawai C."/>
        </authorList>
    </citation>
    <scope>NUCLEOTIDE SEQUENCE [LARGE SCALE GENOMIC DNA]</scope>
    <source>
        <strain evidence="4 5">FMUSA5-5</strain>
    </source>
</reference>
<comment type="caution">
    <text evidence="4">The sequence shown here is derived from an EMBL/GenBank/DDBJ whole genome shotgun (WGS) entry which is preliminary data.</text>
</comment>
<accession>A0ABX1BR34</accession>
<dbReference type="Proteomes" id="UP000696294">
    <property type="component" value="Unassembled WGS sequence"/>
</dbReference>
<dbReference type="EMBL" id="JAATEP010000132">
    <property type="protein sequence ID" value="NJP98932.1"/>
    <property type="molecule type" value="Genomic_DNA"/>
</dbReference>
<sequence length="146" mass="15826">MQIGELSRLTGASVRSLRYYEEQGLLRPLRRPSGYREFRKEDVATVRGIRLMLAAGLSTTTIGEVLPCMTDDGEGLTPSCAGMLPDLHRERERLSAAAADLLAARDRLDALLEATSRLDPADPSECDTVVPPVRPPGLNPRPASAT</sequence>